<evidence type="ECO:0000313" key="1">
    <source>
        <dbReference type="EMBL" id="SHJ49762.1"/>
    </source>
</evidence>
<dbReference type="EMBL" id="FQYN01000007">
    <property type="protein sequence ID" value="SHJ49762.1"/>
    <property type="molecule type" value="Genomic_DNA"/>
</dbReference>
<reference evidence="1 2" key="1">
    <citation type="submission" date="2016-11" db="EMBL/GenBank/DDBJ databases">
        <authorList>
            <person name="Jaros S."/>
            <person name="Januszkiewicz K."/>
            <person name="Wedrychowicz H."/>
        </authorList>
    </citation>
    <scope>NUCLEOTIDE SEQUENCE [LARGE SCALE GENOMIC DNA]</scope>
    <source>
        <strain evidence="1 2">DSM 21074</strain>
    </source>
</reference>
<dbReference type="OrthoDB" id="653624at2"/>
<dbReference type="RefSeq" id="WP_073111148.1">
    <property type="nucleotide sequence ID" value="NZ_FQYN01000007.1"/>
</dbReference>
<proteinExistence type="predicted"/>
<evidence type="ECO:0000313" key="2">
    <source>
        <dbReference type="Proteomes" id="UP000184418"/>
    </source>
</evidence>
<gene>
    <name evidence="1" type="ORF">SAMN02745146_3253</name>
</gene>
<name>A0A1M6JT00_9BACT</name>
<dbReference type="Proteomes" id="UP000184418">
    <property type="component" value="Unassembled WGS sequence"/>
</dbReference>
<dbReference type="SUPFAM" id="SSF52266">
    <property type="entry name" value="SGNH hydrolase"/>
    <property type="match status" value="1"/>
</dbReference>
<accession>A0A1M6JT00</accession>
<protein>
    <recommendedName>
        <fullName evidence="3">DUF1574 domain-containing protein</fullName>
    </recommendedName>
</protein>
<keyword evidence="2" id="KW-1185">Reference proteome</keyword>
<organism evidence="1 2">
    <name type="scientific">Hymenobacter daecheongensis DSM 21074</name>
    <dbReference type="NCBI Taxonomy" id="1121955"/>
    <lineage>
        <taxon>Bacteria</taxon>
        <taxon>Pseudomonadati</taxon>
        <taxon>Bacteroidota</taxon>
        <taxon>Cytophagia</taxon>
        <taxon>Cytophagales</taxon>
        <taxon>Hymenobacteraceae</taxon>
        <taxon>Hymenobacter</taxon>
    </lineage>
</organism>
<sequence>MRLIVRSLLIAGLLLGGYSLLLHQLPAALVIPQGINQDNQIKMQQYVYGRPEAYSAVIVGSSLAAKLRSYALPAHTYNLAFRGQSVFEGFEILRRTGQVPKLILVEVDVLDRASDASTAATLFHPIMHPLRQALPALREQNQPLNQLFGLGFRVLERLKPAAAGRIREKVGGAALPSATAAAAEAPEAPTTAQDAALALKMEQGMRQNFAQLPDTAMFRQNVQALRTYIDYFSQRGSRVAFFEMPISAVACQSNKLNYMRQQLLTMFPRQRFTYLPQPDCQAYTTTDGMHLSDASALRYSHELNRQLTLLHSLSYAQ</sequence>
<evidence type="ECO:0008006" key="3">
    <source>
        <dbReference type="Google" id="ProtNLM"/>
    </source>
</evidence>
<dbReference type="AlphaFoldDB" id="A0A1M6JT00"/>